<name>A0ABD0LXM5_9CAEN</name>
<evidence type="ECO:0000313" key="2">
    <source>
        <dbReference type="EMBL" id="KAK7503848.1"/>
    </source>
</evidence>
<reference evidence="2 3" key="1">
    <citation type="journal article" date="2023" name="Sci. Data">
        <title>Genome assembly of the Korean intertidal mud-creeper Batillaria attramentaria.</title>
        <authorList>
            <person name="Patra A.K."/>
            <person name="Ho P.T."/>
            <person name="Jun S."/>
            <person name="Lee S.J."/>
            <person name="Kim Y."/>
            <person name="Won Y.J."/>
        </authorList>
    </citation>
    <scope>NUCLEOTIDE SEQUENCE [LARGE SCALE GENOMIC DNA]</scope>
    <source>
        <strain evidence="2">Wonlab-2016</strain>
    </source>
</reference>
<protein>
    <recommendedName>
        <fullName evidence="4">Death ligand signal enhancer</fullName>
    </recommendedName>
</protein>
<dbReference type="InterPro" id="IPR006597">
    <property type="entry name" value="Sel1-like"/>
</dbReference>
<dbReference type="Gene3D" id="1.25.40.10">
    <property type="entry name" value="Tetratricopeptide repeat domain"/>
    <property type="match status" value="1"/>
</dbReference>
<evidence type="ECO:0000313" key="3">
    <source>
        <dbReference type="Proteomes" id="UP001519460"/>
    </source>
</evidence>
<feature type="region of interest" description="Disordered" evidence="1">
    <location>
        <begin position="167"/>
        <end position="197"/>
    </location>
</feature>
<dbReference type="PANTHER" id="PTHR45011:SF1">
    <property type="entry name" value="DAP3-BINDING CELL DEATH ENHANCER 1"/>
    <property type="match status" value="1"/>
</dbReference>
<dbReference type="Pfam" id="PF08238">
    <property type="entry name" value="Sel1"/>
    <property type="match status" value="5"/>
</dbReference>
<dbReference type="InterPro" id="IPR011990">
    <property type="entry name" value="TPR-like_helical_dom_sf"/>
</dbReference>
<keyword evidence="3" id="KW-1185">Reference proteome</keyword>
<accession>A0ABD0LXM5</accession>
<dbReference type="PANTHER" id="PTHR45011">
    <property type="entry name" value="DAP3-BINDING CELL DEATH ENHANCER 1"/>
    <property type="match status" value="1"/>
</dbReference>
<organism evidence="2 3">
    <name type="scientific">Batillaria attramentaria</name>
    <dbReference type="NCBI Taxonomy" id="370345"/>
    <lineage>
        <taxon>Eukaryota</taxon>
        <taxon>Metazoa</taxon>
        <taxon>Spiralia</taxon>
        <taxon>Lophotrochozoa</taxon>
        <taxon>Mollusca</taxon>
        <taxon>Gastropoda</taxon>
        <taxon>Caenogastropoda</taxon>
        <taxon>Sorbeoconcha</taxon>
        <taxon>Cerithioidea</taxon>
        <taxon>Batillariidae</taxon>
        <taxon>Batillaria</taxon>
    </lineage>
</organism>
<dbReference type="SUPFAM" id="SSF81901">
    <property type="entry name" value="HCP-like"/>
    <property type="match status" value="2"/>
</dbReference>
<evidence type="ECO:0008006" key="4">
    <source>
        <dbReference type="Google" id="ProtNLM"/>
    </source>
</evidence>
<dbReference type="Proteomes" id="UP001519460">
    <property type="component" value="Unassembled WGS sequence"/>
</dbReference>
<dbReference type="AlphaFoldDB" id="A0ABD0LXM5"/>
<gene>
    <name evidence="2" type="ORF">BaRGS_00004971</name>
</gene>
<sequence length="564" mass="62810">MWRIWNSIPRVVRQHFHGPRASAGVYVEEERAELDTDRFTCSNHGSSCSVRSEDSDRHALCVCPEQKCGSSEEEGERRRADNEQQGWGHRPDFWSFFFGRHRALEAVTWGAAVVLGLQLSRQNHLQQYLELLKNREKQQQWRWLVLRVAFAMPPDFGVSSARSILQKTDTDVSSSKDKKKKKAARREEAKPAEFEDEKSLEDVMQDFQASCRQYTAIGSSVSGIYAAEEGHLTDAVKHLQLSSQLGHAPSYFNLALCYQMGYGVEKDLNQAATYYRMAADVGHAQAVFNLALMTMNGEGGITKDKERAMELLNTAAMQGLAQAQTYLGVYYTEVEDDQQDFEQAASFFQAAADQDDAEGQYLLGICYENGWGVESSDEEAAKLYAAAAESGHDGALYNLAAFHEHGLGGLKQDKKLAMDLYQQSAKSGNQSAEFRLQETDAHKAVSEWHELNSTEEFCQPVPPALRRSPHSSSPSLTDCVRDSLAKLWIGDFSRWSSVQNIPDSTSSESRPMFSVGGSDSAMNLADIQDGHMVGLSRLNIPDRCSVSGLQRTSTMPDLCFVPCP</sequence>
<comment type="caution">
    <text evidence="2">The sequence shown here is derived from an EMBL/GenBank/DDBJ whole genome shotgun (WGS) entry which is preliminary data.</text>
</comment>
<dbReference type="InterPro" id="IPR052748">
    <property type="entry name" value="ISR_Activator"/>
</dbReference>
<dbReference type="SMART" id="SM00671">
    <property type="entry name" value="SEL1"/>
    <property type="match status" value="5"/>
</dbReference>
<evidence type="ECO:0000256" key="1">
    <source>
        <dbReference type="SAM" id="MobiDB-lite"/>
    </source>
</evidence>
<proteinExistence type="predicted"/>
<dbReference type="EMBL" id="JACVVK020000018">
    <property type="protein sequence ID" value="KAK7503848.1"/>
    <property type="molecule type" value="Genomic_DNA"/>
</dbReference>